<reference evidence="5 6" key="1">
    <citation type="submission" date="2020-04" db="EMBL/GenBank/DDBJ databases">
        <title>Plant Genome Project.</title>
        <authorList>
            <person name="Zhang R.-G."/>
        </authorList>
    </citation>
    <scope>NUCLEOTIDE SEQUENCE [LARGE SCALE GENOMIC DNA]</scope>
    <source>
        <strain evidence="5">YNK0</strain>
        <tissue evidence="5">Leaf</tissue>
    </source>
</reference>
<evidence type="ECO:0000313" key="5">
    <source>
        <dbReference type="EMBL" id="KAF8376836.1"/>
    </source>
</evidence>
<protein>
    <submittedName>
        <fullName evidence="5">Uncharacterized protein</fullName>
    </submittedName>
</protein>
<gene>
    <name evidence="5" type="ORF">HHK36_031502</name>
</gene>
<dbReference type="InterPro" id="IPR027935">
    <property type="entry name" value="Di19_C"/>
</dbReference>
<dbReference type="Pfam" id="PF05605">
    <property type="entry name" value="zf-Di19"/>
    <property type="match status" value="1"/>
</dbReference>
<dbReference type="InterPro" id="IPR033347">
    <property type="entry name" value="Di19"/>
</dbReference>
<evidence type="ECO:0000313" key="6">
    <source>
        <dbReference type="Proteomes" id="UP000655225"/>
    </source>
</evidence>
<accession>A0A834Y729</accession>
<feature type="domain" description="Di19 C-terminal" evidence="4">
    <location>
        <begin position="133"/>
        <end position="234"/>
    </location>
</feature>
<dbReference type="Proteomes" id="UP000655225">
    <property type="component" value="Unassembled WGS sequence"/>
</dbReference>
<dbReference type="AlphaFoldDB" id="A0A834Y729"/>
<keyword evidence="6" id="KW-1185">Reference proteome</keyword>
<dbReference type="OMA" id="ALCCHID"/>
<evidence type="ECO:0000256" key="1">
    <source>
        <dbReference type="ARBA" id="ARBA00007109"/>
    </source>
</evidence>
<dbReference type="PANTHER" id="PTHR31875">
    <property type="entry name" value="PROTEIN DEHYDRATION-INDUCED 19"/>
    <property type="match status" value="1"/>
</dbReference>
<organism evidence="5 6">
    <name type="scientific">Tetracentron sinense</name>
    <name type="common">Spur-leaf</name>
    <dbReference type="NCBI Taxonomy" id="13715"/>
    <lineage>
        <taxon>Eukaryota</taxon>
        <taxon>Viridiplantae</taxon>
        <taxon>Streptophyta</taxon>
        <taxon>Embryophyta</taxon>
        <taxon>Tracheophyta</taxon>
        <taxon>Spermatophyta</taxon>
        <taxon>Magnoliopsida</taxon>
        <taxon>Trochodendrales</taxon>
        <taxon>Trochodendraceae</taxon>
        <taxon>Tetracentron</taxon>
    </lineage>
</organism>
<comment type="caution">
    <text evidence="5">The sequence shown here is derived from an EMBL/GenBank/DDBJ whole genome shotgun (WGS) entry which is preliminary data.</text>
</comment>
<name>A0A834Y729_TETSI</name>
<feature type="region of interest" description="Disordered" evidence="2">
    <location>
        <begin position="178"/>
        <end position="220"/>
    </location>
</feature>
<feature type="domain" description="Di19 zinc-binding" evidence="3">
    <location>
        <begin position="43"/>
        <end position="95"/>
    </location>
</feature>
<dbReference type="EMBL" id="JABCRI010000036">
    <property type="protein sequence ID" value="KAF8376836.1"/>
    <property type="molecule type" value="Genomic_DNA"/>
</dbReference>
<comment type="similarity">
    <text evidence="1">Belongs to the Di19 family.</text>
</comment>
<evidence type="ECO:0000256" key="2">
    <source>
        <dbReference type="SAM" id="MobiDB-lite"/>
    </source>
</evidence>
<dbReference type="PANTHER" id="PTHR31875:SF26">
    <property type="entry name" value="PROTEIN DEHYDRATION-INDUCED 19-RELATED"/>
    <property type="match status" value="1"/>
</dbReference>
<evidence type="ECO:0000259" key="3">
    <source>
        <dbReference type="Pfam" id="PF05605"/>
    </source>
</evidence>
<dbReference type="InterPro" id="IPR008598">
    <property type="entry name" value="Di19_Zn-bd"/>
</dbReference>
<proteinExistence type="inferred from homology"/>
<dbReference type="OrthoDB" id="6270329at2759"/>
<evidence type="ECO:0000259" key="4">
    <source>
        <dbReference type="Pfam" id="PF14571"/>
    </source>
</evidence>
<dbReference type="Pfam" id="PF14571">
    <property type="entry name" value="Di19_C"/>
    <property type="match status" value="1"/>
</dbReference>
<sequence length="240" mass="26789">MDADSWNVPRSTASKRYQLALQSRSDAYIGFEEIDGDDDSRAEFPCPFCWKDFDILGLCCHIDEVHPVEAKNGLCPFCAMRVGVDMVAHMTMVHGNIFKISFYSSWNYNALNSLTSDYMRKRRSRRGGSHSTLSILRKELRDVNLQSLLGGSSIVSSSNTAPDPLLSSFMYNMPMADEPISVQPHSSTEASSVKESSDENMLGRNVQPSPPLSGKDQEEKAQRCKFVQGLLLSTFLDDNL</sequence>